<evidence type="ECO:0000313" key="2">
    <source>
        <dbReference type="EMBL" id="ARW61859.1"/>
    </source>
</evidence>
<gene>
    <name evidence="2" type="primary">ConsOrf4</name>
</gene>
<dbReference type="GeneID" id="33354971"/>
<feature type="transmembrane region" description="Helical" evidence="1">
    <location>
        <begin position="73"/>
        <end position="91"/>
    </location>
</feature>
<feature type="transmembrane region" description="Helical" evidence="1">
    <location>
        <begin position="25"/>
        <end position="43"/>
    </location>
</feature>
<protein>
    <submittedName>
        <fullName evidence="2">Uncharacterized protein</fullName>
    </submittedName>
</protein>
<sequence>MNFLHHISSQDYIDLNLKCYHKKNIYSIQLITIIFLMSLPYIFNIDLPILMFFMQITLAIVFKDLYLIKLFTLYKQLLLFSLSTIFFNYFVNYNEYTHRYINHLYIPYFFKITLLSYSKQFIYKLSAYYLIYQIPKYITHIIVLNTLYIIICYNISVFIKSETINKALYVSYTYITKVKVNLYNIIIINILISSQLLEKTIERINSTYLGVQLKTTANNKEIIKYIVFYNNKLFDQMLKDQNNLNITLWNRSVHNKFKNKIYID</sequence>
<keyword evidence="2" id="KW-0150">Chloroplast</keyword>
<geneLocation type="chloroplast" evidence="2"/>
<dbReference type="AlphaFoldDB" id="A0A1Z1M799"/>
<keyword evidence="1" id="KW-1133">Transmembrane helix</keyword>
<dbReference type="RefSeq" id="YP_009393297.1">
    <property type="nucleotide sequence ID" value="NC_035267.1"/>
</dbReference>
<dbReference type="EMBL" id="MF101420">
    <property type="protein sequence ID" value="ARW61859.1"/>
    <property type="molecule type" value="Genomic_DNA"/>
</dbReference>
<reference evidence="2" key="1">
    <citation type="journal article" date="2017" name="J. Phycol.">
        <title>Analysis of chloroplast genomes and a supermatrix inform reclassification of the Rhodomelaceae (Rhodophyta).</title>
        <authorList>
            <person name="Diaz-Tapia P."/>
            <person name="Maggs C.A."/>
            <person name="West J.A."/>
            <person name="Verbruggen H."/>
        </authorList>
    </citation>
    <scope>NUCLEOTIDE SEQUENCE</scope>
    <source>
        <strain evidence="2">JW3780</strain>
    </source>
</reference>
<feature type="transmembrane region" description="Helical" evidence="1">
    <location>
        <begin position="180"/>
        <end position="197"/>
    </location>
</feature>
<organism evidence="2">
    <name type="scientific">Symphyocladiella dendroidea</name>
    <dbReference type="NCBI Taxonomy" id="2506487"/>
    <lineage>
        <taxon>Eukaryota</taxon>
        <taxon>Rhodophyta</taxon>
        <taxon>Florideophyceae</taxon>
        <taxon>Rhodymeniophycidae</taxon>
        <taxon>Ceramiales</taxon>
        <taxon>Rhodomelaceae</taxon>
        <taxon>Pterosiphonieae</taxon>
        <taxon>Symphyocladiella</taxon>
    </lineage>
</organism>
<evidence type="ECO:0000256" key="1">
    <source>
        <dbReference type="SAM" id="Phobius"/>
    </source>
</evidence>
<feature type="transmembrane region" description="Helical" evidence="1">
    <location>
        <begin position="137"/>
        <end position="159"/>
    </location>
</feature>
<name>A0A1Z1M799_9FLOR</name>
<accession>A0A1Z1M799</accession>
<keyword evidence="2" id="KW-0934">Plastid</keyword>
<keyword evidence="1" id="KW-0812">Transmembrane</keyword>
<proteinExistence type="predicted"/>
<keyword evidence="1" id="KW-0472">Membrane</keyword>